<dbReference type="EMBL" id="ALNK01000021">
    <property type="protein sequence ID" value="EJU22589.1"/>
    <property type="molecule type" value="Genomic_DNA"/>
</dbReference>
<gene>
    <name evidence="1" type="ORF">HMPREF1143_1766</name>
</gene>
<dbReference type="AlphaFoldDB" id="J5UHJ1"/>
<accession>J5UHJ1</accession>
<evidence type="ECO:0000313" key="1">
    <source>
        <dbReference type="EMBL" id="EJU22589.1"/>
    </source>
</evidence>
<sequence>MKAFPFQSNYTGDDGHGNPTYDRAVDAEFFRSMWRLFFTDGVFANPSTNFQVLANTGMNIKVKPGTCFIKGVTGIEILGTDIVVPKASDISARTDIIVLRVDFTQNRSLSIELKENTTTLRRDSDIWELQLASIHVKQNAMVINQSDITDTRLDSNVCGVVTSVINQVDTTTIFNQYMDYWNRKKAENESKWQEQMNSQEQRFNAQRNTIEAWYASVLTNISLLKTFDFDNIAELNGSKRDTIFNGDGSIYELISISANSRKVAERHTVFLGDGRISVNIKVYKDDGATVIKQSTTVTTFNGNGTISEVVS</sequence>
<dbReference type="Proteomes" id="UP000005244">
    <property type="component" value="Unassembled WGS sequence"/>
</dbReference>
<organism evidence="1 2">
    <name type="scientific">Peptoanaerobacter stomatis</name>
    <dbReference type="NCBI Taxonomy" id="796937"/>
    <lineage>
        <taxon>Bacteria</taxon>
        <taxon>Bacillati</taxon>
        <taxon>Bacillota</taxon>
        <taxon>Clostridia</taxon>
        <taxon>Peptostreptococcales</taxon>
        <taxon>Filifactoraceae</taxon>
        <taxon>Peptoanaerobacter</taxon>
    </lineage>
</organism>
<reference evidence="1 2" key="1">
    <citation type="submission" date="2012-07" db="EMBL/GenBank/DDBJ databases">
        <authorList>
            <person name="Durkin A.S."/>
            <person name="McCorrison J."/>
            <person name="Torralba M."/>
            <person name="Gillis M."/>
            <person name="Methe B."/>
            <person name="Sutton G."/>
            <person name="Nelson K.E."/>
        </authorList>
    </citation>
    <scope>NUCLEOTIDE SEQUENCE [LARGE SCALE GENOMIC DNA]</scope>
    <source>
        <strain evidence="1 2">OBRC8</strain>
    </source>
</reference>
<dbReference type="RefSeq" id="WP_009531037.1">
    <property type="nucleotide sequence ID" value="NZ_ALNK01000021.1"/>
</dbReference>
<keyword evidence="2" id="KW-1185">Reference proteome</keyword>
<evidence type="ECO:0000313" key="2">
    <source>
        <dbReference type="Proteomes" id="UP000005244"/>
    </source>
</evidence>
<comment type="caution">
    <text evidence="1">The sequence shown here is derived from an EMBL/GenBank/DDBJ whole genome shotgun (WGS) entry which is preliminary data.</text>
</comment>
<protein>
    <submittedName>
        <fullName evidence="1">Uncharacterized protein</fullName>
    </submittedName>
</protein>
<proteinExistence type="predicted"/>
<name>J5UHJ1_9FIRM</name>